<evidence type="ECO:0000313" key="1">
    <source>
        <dbReference type="EMBL" id="CDO71818.1"/>
    </source>
</evidence>
<sequence length="165" mass="18342">MESLSFTLEDNYAFALPREDILAMSSAWPNIVNLTLAHAPTSNQEGLSPVMTVLELANALPRLRKLVLCARFDCTGRDVWRDASIPPHPLRELFLGLDPETGSYRPDTTWRALASVLDRCFPCLSTKDDLVWPAVVGAKAMEIWQSVLKHLQDIRAGGRRSLSPA</sequence>
<dbReference type="AlphaFoldDB" id="A0A060SHE1"/>
<name>A0A060SHE1_PYCCI</name>
<dbReference type="EMBL" id="CCBP010000107">
    <property type="protein sequence ID" value="CDO71818.1"/>
    <property type="molecule type" value="Genomic_DNA"/>
</dbReference>
<gene>
    <name evidence="1" type="ORF">BN946_scf184939.g42</name>
</gene>
<protein>
    <submittedName>
        <fullName evidence="1">Uncharacterized protein</fullName>
    </submittedName>
</protein>
<dbReference type="HOGENOM" id="CLU_1611622_0_0_1"/>
<keyword evidence="2" id="KW-1185">Reference proteome</keyword>
<dbReference type="Proteomes" id="UP000029665">
    <property type="component" value="Unassembled WGS sequence"/>
</dbReference>
<comment type="caution">
    <text evidence="1">The sequence shown here is derived from an EMBL/GenBank/DDBJ whole genome shotgun (WGS) entry which is preliminary data.</text>
</comment>
<proteinExistence type="predicted"/>
<reference evidence="1" key="1">
    <citation type="submission" date="2014-01" db="EMBL/GenBank/DDBJ databases">
        <title>The genome of the white-rot fungus Pycnoporus cinnabarinus: a basidiomycete model with a versatile arsenal for lignocellulosic biomass breakdown.</title>
        <authorList>
            <person name="Levasseur A."/>
            <person name="Lomascolo A."/>
            <person name="Ruiz-Duenas F.J."/>
            <person name="Uzan E."/>
            <person name="Piumi F."/>
            <person name="Kues U."/>
            <person name="Ram A.F.J."/>
            <person name="Murat C."/>
            <person name="Haon M."/>
            <person name="Benoit I."/>
            <person name="Arfi Y."/>
            <person name="Chevret D."/>
            <person name="Drula E."/>
            <person name="Kwon M.J."/>
            <person name="Gouret P."/>
            <person name="Lesage-Meessen L."/>
            <person name="Lombard V."/>
            <person name="Mariette J."/>
            <person name="Noirot C."/>
            <person name="Park J."/>
            <person name="Patyshakuliyeva A."/>
            <person name="Wieneger R.A.B."/>
            <person name="Wosten H.A.B."/>
            <person name="Martin F."/>
            <person name="Coutinho P.M."/>
            <person name="de Vries R."/>
            <person name="Martinez A.T."/>
            <person name="Klopp C."/>
            <person name="Pontarotti P."/>
            <person name="Henrissat B."/>
            <person name="Record E."/>
        </authorList>
    </citation>
    <scope>NUCLEOTIDE SEQUENCE [LARGE SCALE GENOMIC DNA]</scope>
    <source>
        <strain evidence="1">BRFM137</strain>
    </source>
</reference>
<evidence type="ECO:0000313" key="2">
    <source>
        <dbReference type="Proteomes" id="UP000029665"/>
    </source>
</evidence>
<organism evidence="1 2">
    <name type="scientific">Pycnoporus cinnabarinus</name>
    <name type="common">Cinnabar-red polypore</name>
    <name type="synonym">Trametes cinnabarina</name>
    <dbReference type="NCBI Taxonomy" id="5643"/>
    <lineage>
        <taxon>Eukaryota</taxon>
        <taxon>Fungi</taxon>
        <taxon>Dikarya</taxon>
        <taxon>Basidiomycota</taxon>
        <taxon>Agaricomycotina</taxon>
        <taxon>Agaricomycetes</taxon>
        <taxon>Polyporales</taxon>
        <taxon>Polyporaceae</taxon>
        <taxon>Trametes</taxon>
    </lineage>
</organism>
<accession>A0A060SHE1</accession>
<dbReference type="OrthoDB" id="2737054at2759"/>